<protein>
    <submittedName>
        <fullName evidence="4">Uncharacterized protein Iris</fullName>
    </submittedName>
</protein>
<evidence type="ECO:0000256" key="1">
    <source>
        <dbReference type="SAM" id="Phobius"/>
    </source>
</evidence>
<evidence type="ECO:0000313" key="3">
    <source>
        <dbReference type="Proteomes" id="UP001652628"/>
    </source>
</evidence>
<dbReference type="GeneID" id="108007460"/>
<evidence type="ECO:0000256" key="2">
    <source>
        <dbReference type="SAM" id="SignalP"/>
    </source>
</evidence>
<name>A0AB39Z1G7_DROSZ</name>
<keyword evidence="1" id="KW-0472">Membrane</keyword>
<keyword evidence="2" id="KW-0732">Signal</keyword>
<dbReference type="Proteomes" id="UP001652628">
    <property type="component" value="Chromosome 2L"/>
</dbReference>
<feature type="chain" id="PRO_5047355968" evidence="2">
    <location>
        <begin position="26"/>
        <end position="541"/>
    </location>
</feature>
<keyword evidence="1" id="KW-0812">Transmembrane</keyword>
<dbReference type="AlphaFoldDB" id="A0AB39Z1G7"/>
<gene>
    <name evidence="4" type="primary">Iris</name>
</gene>
<dbReference type="RefSeq" id="XP_016926621.3">
    <property type="nucleotide sequence ID" value="XM_017071132.4"/>
</dbReference>
<reference evidence="4" key="1">
    <citation type="submission" date="2025-08" db="UniProtKB">
        <authorList>
            <consortium name="RefSeq"/>
        </authorList>
    </citation>
    <scope>IDENTIFICATION</scope>
</reference>
<keyword evidence="1" id="KW-1133">Transmembrane helix</keyword>
<sequence>MIKKSFVFIPITLLIGFSFESPVDRNGDGSPMTMKSFNNSLGTYVEYSGRASIAFEDWTIYASFNLESLFPAMTVFKKVYKALRDNCEISPKLCPDIIELIKFSDSILQDGLVDTEDPLVFKVKPFPLGRDDMANEMTNKSSFIDSSINVHVGLVELDIDSPDFEAKDSPDWFIERMKNHLNRLGAQLKRSQDAILEAVISAHQGQLNPLILSIKQLDAEMLKIQAHLPRGRRMPFDRSTISDIYRVASVIPQQLENHLIFQISMPLIDVEQFNIYRLTPIPRLDNGKIQLVDTETPYLCINDHMDRYFPLQNLDDCTELAGERFVCKHNQITYGNGDDSLVCSLAAIRNQSSNGCTLRQVVRSSMWTQLVEPNSWMVALTKELSLMGVCSGESQELRINGSGILSIRSDCIVRSSAVTLQGEPQKRIPLKKGYASLQLTNKTSQEIGIMESFNNLLKIATQLKVYQEKLEAVGDYPMTVVVVCPVIVLLTSLISLSWLYLNHRRRQLPGAQNPISDIDGLQDRKNETTTSNLPLLEKQEI</sequence>
<keyword evidence="3" id="KW-1185">Reference proteome</keyword>
<dbReference type="InterPro" id="IPR022048">
    <property type="entry name" value="Envelope_fusion-like"/>
</dbReference>
<proteinExistence type="predicted"/>
<evidence type="ECO:0000313" key="4">
    <source>
        <dbReference type="RefSeq" id="XP_016926621.3"/>
    </source>
</evidence>
<dbReference type="Pfam" id="PF12259">
    <property type="entry name" value="Baculo_F"/>
    <property type="match status" value="1"/>
</dbReference>
<accession>A0AB39Z1G7</accession>
<feature type="transmembrane region" description="Helical" evidence="1">
    <location>
        <begin position="476"/>
        <end position="501"/>
    </location>
</feature>
<organism evidence="3 4">
    <name type="scientific">Drosophila suzukii</name>
    <name type="common">Spotted-wing drosophila fruit fly</name>
    <dbReference type="NCBI Taxonomy" id="28584"/>
    <lineage>
        <taxon>Eukaryota</taxon>
        <taxon>Metazoa</taxon>
        <taxon>Ecdysozoa</taxon>
        <taxon>Arthropoda</taxon>
        <taxon>Hexapoda</taxon>
        <taxon>Insecta</taxon>
        <taxon>Pterygota</taxon>
        <taxon>Neoptera</taxon>
        <taxon>Endopterygota</taxon>
        <taxon>Diptera</taxon>
        <taxon>Brachycera</taxon>
        <taxon>Muscomorpha</taxon>
        <taxon>Ephydroidea</taxon>
        <taxon>Drosophilidae</taxon>
        <taxon>Drosophila</taxon>
        <taxon>Sophophora</taxon>
    </lineage>
</organism>
<feature type="signal peptide" evidence="2">
    <location>
        <begin position="1"/>
        <end position="25"/>
    </location>
</feature>